<evidence type="ECO:0000256" key="7">
    <source>
        <dbReference type="ARBA" id="ARBA00022801"/>
    </source>
</evidence>
<evidence type="ECO:0000256" key="9">
    <source>
        <dbReference type="ARBA" id="ARBA00023026"/>
    </source>
</evidence>
<keyword evidence="9" id="KW-0843">Virulence</keyword>
<dbReference type="InterPro" id="IPR036779">
    <property type="entry name" value="LysM_dom_sf"/>
</dbReference>
<evidence type="ECO:0000259" key="16">
    <source>
        <dbReference type="PROSITE" id="PS50941"/>
    </source>
</evidence>
<dbReference type="InterPro" id="IPR018392">
    <property type="entry name" value="LysM"/>
</dbReference>
<evidence type="ECO:0000256" key="1">
    <source>
        <dbReference type="ARBA" id="ARBA00000822"/>
    </source>
</evidence>
<feature type="non-terminal residue" evidence="19">
    <location>
        <position position="1"/>
    </location>
</feature>
<evidence type="ECO:0000256" key="6">
    <source>
        <dbReference type="ARBA" id="ARBA00022669"/>
    </source>
</evidence>
<feature type="disulfide bond" evidence="13">
    <location>
        <begin position="469"/>
        <end position="481"/>
    </location>
</feature>
<keyword evidence="6 13" id="KW-0147">Chitin-binding</keyword>
<comment type="subcellular location">
    <subcellularLocation>
        <location evidence="2">Secreted</location>
    </subcellularLocation>
</comment>
<dbReference type="CDD" id="cd00118">
    <property type="entry name" value="LysM"/>
    <property type="match status" value="1"/>
</dbReference>
<feature type="domain" description="GH18" evidence="18">
    <location>
        <begin position="526"/>
        <end position="871"/>
    </location>
</feature>
<evidence type="ECO:0000256" key="10">
    <source>
        <dbReference type="ARBA" id="ARBA00023277"/>
    </source>
</evidence>
<protein>
    <recommendedName>
        <fullName evidence="4">chitinase</fullName>
        <ecNumber evidence="4">3.2.1.14</ecNumber>
    </recommendedName>
</protein>
<dbReference type="InterPro" id="IPR029070">
    <property type="entry name" value="Chitinase_insertion_sf"/>
</dbReference>
<dbReference type="InterPro" id="IPR001002">
    <property type="entry name" value="Chitin-bd_1"/>
</dbReference>
<evidence type="ECO:0000256" key="3">
    <source>
        <dbReference type="ARBA" id="ARBA00008682"/>
    </source>
</evidence>
<dbReference type="PANTHER" id="PTHR47700">
    <property type="entry name" value="V CHITINASE, PUTATIVE (AFU_ORTHOLOGUE AFUA_6G13720)-RELATED"/>
    <property type="match status" value="1"/>
</dbReference>
<keyword evidence="11 14" id="KW-0326">Glycosidase</keyword>
<dbReference type="EMBL" id="JAGTJQ010000016">
    <property type="protein sequence ID" value="KAH7010890.1"/>
    <property type="molecule type" value="Genomic_DNA"/>
</dbReference>
<dbReference type="SMART" id="SM00270">
    <property type="entry name" value="ChtBD1"/>
    <property type="match status" value="1"/>
</dbReference>
<keyword evidence="20" id="KW-1185">Reference proteome</keyword>
<feature type="chain" id="PRO_5040483824" description="chitinase" evidence="15">
    <location>
        <begin position="25"/>
        <end position="871"/>
    </location>
</feature>
<dbReference type="SMART" id="SM00257">
    <property type="entry name" value="LysM"/>
    <property type="match status" value="2"/>
</dbReference>
<dbReference type="CDD" id="cd02878">
    <property type="entry name" value="GH18_zymocin_alpha"/>
    <property type="match status" value="1"/>
</dbReference>
<gene>
    <name evidence="19" type="ORF">B0I36DRAFT_257257</name>
</gene>
<dbReference type="InterPro" id="IPR053214">
    <property type="entry name" value="LysM12-like"/>
</dbReference>
<dbReference type="GO" id="GO:0008843">
    <property type="term" value="F:endochitinase activity"/>
    <property type="evidence" value="ECO:0007669"/>
    <property type="project" value="UniProtKB-EC"/>
</dbReference>
<dbReference type="PROSITE" id="PS50941">
    <property type="entry name" value="CHIT_BIND_I_2"/>
    <property type="match status" value="1"/>
</dbReference>
<dbReference type="Pfam" id="PF00187">
    <property type="entry name" value="Chitin_bind_1"/>
    <property type="match status" value="1"/>
</dbReference>
<dbReference type="SUPFAM" id="SSF51445">
    <property type="entry name" value="(Trans)glycosidases"/>
    <property type="match status" value="1"/>
</dbReference>
<dbReference type="InterPro" id="IPR017853">
    <property type="entry name" value="GH"/>
</dbReference>
<dbReference type="SUPFAM" id="SSF54556">
    <property type="entry name" value="Chitinase insertion domain"/>
    <property type="match status" value="1"/>
</dbReference>
<dbReference type="Gene3D" id="3.30.60.10">
    <property type="entry name" value="Endochitinase-like"/>
    <property type="match status" value="1"/>
</dbReference>
<dbReference type="InterPro" id="IPR011583">
    <property type="entry name" value="Chitinase_II/V-like_cat"/>
</dbReference>
<dbReference type="InterPro" id="IPR001223">
    <property type="entry name" value="Glyco_hydro18_cat"/>
</dbReference>
<dbReference type="PROSITE" id="PS51910">
    <property type="entry name" value="GH18_2"/>
    <property type="match status" value="1"/>
</dbReference>
<dbReference type="GO" id="GO:0005576">
    <property type="term" value="C:extracellular region"/>
    <property type="evidence" value="ECO:0007669"/>
    <property type="project" value="UniProtKB-SubCell"/>
</dbReference>
<dbReference type="PROSITE" id="PS51782">
    <property type="entry name" value="LYSM"/>
    <property type="match status" value="2"/>
</dbReference>
<dbReference type="PROSITE" id="PS00026">
    <property type="entry name" value="CHIT_BIND_I_1"/>
    <property type="match status" value="1"/>
</dbReference>
<keyword evidence="5" id="KW-0964">Secreted</keyword>
<evidence type="ECO:0000313" key="20">
    <source>
        <dbReference type="Proteomes" id="UP000756346"/>
    </source>
</evidence>
<feature type="disulfide bond" evidence="13">
    <location>
        <begin position="474"/>
        <end position="488"/>
    </location>
</feature>
<name>A0A9P8XTF3_9PEZI</name>
<reference evidence="19" key="1">
    <citation type="journal article" date="2021" name="Nat. Commun.">
        <title>Genetic determinants of endophytism in the Arabidopsis root mycobiome.</title>
        <authorList>
            <person name="Mesny F."/>
            <person name="Miyauchi S."/>
            <person name="Thiergart T."/>
            <person name="Pickel B."/>
            <person name="Atanasova L."/>
            <person name="Karlsson M."/>
            <person name="Huettel B."/>
            <person name="Barry K.W."/>
            <person name="Haridas S."/>
            <person name="Chen C."/>
            <person name="Bauer D."/>
            <person name="Andreopoulos W."/>
            <person name="Pangilinan J."/>
            <person name="LaButti K."/>
            <person name="Riley R."/>
            <person name="Lipzen A."/>
            <person name="Clum A."/>
            <person name="Drula E."/>
            <person name="Henrissat B."/>
            <person name="Kohler A."/>
            <person name="Grigoriev I.V."/>
            <person name="Martin F.M."/>
            <person name="Hacquard S."/>
        </authorList>
    </citation>
    <scope>NUCLEOTIDE SEQUENCE</scope>
    <source>
        <strain evidence="19">MPI-CAGE-CH-0230</strain>
    </source>
</reference>
<sequence length="871" mass="94551">MKPYAGLLAPAATALFAFCTLCSAQSSIGNNRTHFPTYFHPEKLSESRCPAPCGDVGPTSFSWPRIFSIAELDKCDGTVVFEAMVRFPIESPDRQTVLKACTASTADMRLDSAGYGEPALSGADVVESNVDIDVGWNSRAAFSPQSATQVADAALKLQSQVARDPNNRLRATFAKSSKSVVGLYVGGEIHRSSTISLIGDFVDRIKRGEAAGTRQVTQICGPTGTRSSAHVFGIVSDTEGDLTAVHDMIRGWADGECVTGLHESFVLGNQTLSLVSAVPLTAESTVGGVSNSSASSNSSIATSRHHRRFHDDDFECKYTIIEPNDLCGAIASRCNIPVKKLVEWNGGDDKICNNLIPKEPICCSLGKKPDLRPQPQENGDCAVYEIQPEDGCWLIADRFHLTQEEIHKLNVGKTWGWSGCGRLFRDQKICVSTGNPPMPTQIEDVTCGPQVKGTVRPADGTAMTDLNPCPLNVCCSGWGYCGLTEEFCIDTSIDDTPGTARPNTNGCLSNCGKIEITNNDRPPATFIRVGYFEGWNGERPCLTMDATDISDTITHIHFAFGDISENYVPSIAPDVLDQWQKFLTITGKKKIISFGGWAFSNEPGTSHIIRQGVKPANRQTLANNIIKFVLDNDLDGVDFDWEYPGAYDIDGSDMGTAEDGANYLKFLTLVRNGLPKSSLAIAAPASYWYLRHFLIAETAKVLDYIVYMTYDFHGQWDVGNKWTSPGCDNGDCLRSHVNITETMDALAMITRAGVPANKVLVGITSYGRSFKMADPNCSSPSCKYLGTRLDSPAKKGKCTNTGGYLANGEIDAIKSGSAPFRELYDGGSDSDILIYDGVEYVGYMTDKTKQRRINLYKSLNFGGATDWAVDL</sequence>
<evidence type="ECO:0000256" key="15">
    <source>
        <dbReference type="SAM" id="SignalP"/>
    </source>
</evidence>
<dbReference type="Gene3D" id="3.10.50.10">
    <property type="match status" value="1"/>
</dbReference>
<evidence type="ECO:0000256" key="13">
    <source>
        <dbReference type="PROSITE-ProRule" id="PRU00261"/>
    </source>
</evidence>
<dbReference type="InterPro" id="IPR036861">
    <property type="entry name" value="Endochitinase-like_sf"/>
</dbReference>
<dbReference type="PROSITE" id="PS01095">
    <property type="entry name" value="GH18_1"/>
    <property type="match status" value="1"/>
</dbReference>
<keyword evidence="15" id="KW-0732">Signal</keyword>
<keyword evidence="13" id="KW-1015">Disulfide bond</keyword>
<dbReference type="Gene3D" id="3.10.350.10">
    <property type="entry name" value="LysM domain"/>
    <property type="match status" value="2"/>
</dbReference>
<keyword evidence="7 14" id="KW-0378">Hydrolase</keyword>
<dbReference type="AlphaFoldDB" id="A0A9P8XTF3"/>
<evidence type="ECO:0000256" key="2">
    <source>
        <dbReference type="ARBA" id="ARBA00004613"/>
    </source>
</evidence>
<comment type="similarity">
    <text evidence="3">Belongs to the glycosyl hydrolase 18 family. Chitinase class V subfamily.</text>
</comment>
<dbReference type="PANTHER" id="PTHR47700:SF2">
    <property type="entry name" value="CHITINASE"/>
    <property type="match status" value="1"/>
</dbReference>
<evidence type="ECO:0000256" key="4">
    <source>
        <dbReference type="ARBA" id="ARBA00012729"/>
    </source>
</evidence>
<comment type="caution">
    <text evidence="19">The sequence shown here is derived from an EMBL/GenBank/DDBJ whole genome shotgun (WGS) entry which is preliminary data.</text>
</comment>
<evidence type="ECO:0000256" key="12">
    <source>
        <dbReference type="ARBA" id="ARBA00023326"/>
    </source>
</evidence>
<feature type="domain" description="LysM" evidence="17">
    <location>
        <begin position="382"/>
        <end position="431"/>
    </location>
</feature>
<keyword evidence="8" id="KW-0146">Chitin degradation</keyword>
<dbReference type="SUPFAM" id="SSF54106">
    <property type="entry name" value="LysM domain"/>
    <property type="match status" value="2"/>
</dbReference>
<evidence type="ECO:0000256" key="5">
    <source>
        <dbReference type="ARBA" id="ARBA00022525"/>
    </source>
</evidence>
<evidence type="ECO:0000256" key="8">
    <source>
        <dbReference type="ARBA" id="ARBA00023024"/>
    </source>
</evidence>
<dbReference type="SUPFAM" id="SSF57016">
    <property type="entry name" value="Plant lectins/antimicrobial peptides"/>
    <property type="match status" value="1"/>
</dbReference>
<dbReference type="Pfam" id="PF00704">
    <property type="entry name" value="Glyco_hydro_18"/>
    <property type="match status" value="1"/>
</dbReference>
<comment type="caution">
    <text evidence="13">Lacks conserved residue(s) required for the propagation of feature annotation.</text>
</comment>
<evidence type="ECO:0000256" key="11">
    <source>
        <dbReference type="ARBA" id="ARBA00023295"/>
    </source>
</evidence>
<dbReference type="SMART" id="SM00636">
    <property type="entry name" value="Glyco_18"/>
    <property type="match status" value="1"/>
</dbReference>
<keyword evidence="10" id="KW-0119">Carbohydrate metabolism</keyword>
<dbReference type="Gene3D" id="3.20.20.80">
    <property type="entry name" value="Glycosidases"/>
    <property type="match status" value="1"/>
</dbReference>
<accession>A0A9P8XTF3</accession>
<dbReference type="Proteomes" id="UP000756346">
    <property type="component" value="Unassembled WGS sequence"/>
</dbReference>
<dbReference type="GO" id="GO:0008061">
    <property type="term" value="F:chitin binding"/>
    <property type="evidence" value="ECO:0007669"/>
    <property type="project" value="UniProtKB-UniRule"/>
</dbReference>
<dbReference type="CDD" id="cd00035">
    <property type="entry name" value="ChtBD1"/>
    <property type="match status" value="1"/>
</dbReference>
<evidence type="ECO:0000259" key="17">
    <source>
        <dbReference type="PROSITE" id="PS51782"/>
    </source>
</evidence>
<evidence type="ECO:0000313" key="19">
    <source>
        <dbReference type="EMBL" id="KAH7010890.1"/>
    </source>
</evidence>
<feature type="signal peptide" evidence="15">
    <location>
        <begin position="1"/>
        <end position="24"/>
    </location>
</feature>
<dbReference type="GO" id="GO:0006032">
    <property type="term" value="P:chitin catabolic process"/>
    <property type="evidence" value="ECO:0007669"/>
    <property type="project" value="UniProtKB-KW"/>
</dbReference>
<comment type="catalytic activity">
    <reaction evidence="1">
        <text>Random endo-hydrolysis of N-acetyl-beta-D-glucosaminide (1-&gt;4)-beta-linkages in chitin and chitodextrins.</text>
        <dbReference type="EC" id="3.2.1.14"/>
    </reaction>
</comment>
<dbReference type="RefSeq" id="XP_046004375.1">
    <property type="nucleotide sequence ID" value="XM_046151006.1"/>
</dbReference>
<dbReference type="Pfam" id="PF01476">
    <property type="entry name" value="LysM"/>
    <property type="match status" value="2"/>
</dbReference>
<dbReference type="GO" id="GO:0000272">
    <property type="term" value="P:polysaccharide catabolic process"/>
    <property type="evidence" value="ECO:0007669"/>
    <property type="project" value="UniProtKB-KW"/>
</dbReference>
<feature type="disulfide bond" evidence="13">
    <location>
        <begin position="507"/>
        <end position="511"/>
    </location>
</feature>
<dbReference type="OrthoDB" id="73875at2759"/>
<dbReference type="EC" id="3.2.1.14" evidence="4"/>
<dbReference type="InterPro" id="IPR018371">
    <property type="entry name" value="Chitin-binding_1_CS"/>
</dbReference>
<organism evidence="19 20">
    <name type="scientific">Microdochium trichocladiopsis</name>
    <dbReference type="NCBI Taxonomy" id="1682393"/>
    <lineage>
        <taxon>Eukaryota</taxon>
        <taxon>Fungi</taxon>
        <taxon>Dikarya</taxon>
        <taxon>Ascomycota</taxon>
        <taxon>Pezizomycotina</taxon>
        <taxon>Sordariomycetes</taxon>
        <taxon>Xylariomycetidae</taxon>
        <taxon>Xylariales</taxon>
        <taxon>Microdochiaceae</taxon>
        <taxon>Microdochium</taxon>
    </lineage>
</organism>
<proteinExistence type="inferred from homology"/>
<dbReference type="GeneID" id="70180552"/>
<keyword evidence="12" id="KW-0624">Polysaccharide degradation</keyword>
<feature type="domain" description="LysM" evidence="17">
    <location>
        <begin position="317"/>
        <end position="363"/>
    </location>
</feature>
<evidence type="ECO:0000256" key="14">
    <source>
        <dbReference type="RuleBase" id="RU000489"/>
    </source>
</evidence>
<feature type="domain" description="Chitin-binding type-1" evidence="16">
    <location>
        <begin position="444"/>
        <end position="513"/>
    </location>
</feature>
<evidence type="ECO:0000259" key="18">
    <source>
        <dbReference type="PROSITE" id="PS51910"/>
    </source>
</evidence>
<dbReference type="InterPro" id="IPR001579">
    <property type="entry name" value="Glyco_hydro_18_chit_AS"/>
</dbReference>